<dbReference type="EMBL" id="BKCJ011851771">
    <property type="protein sequence ID" value="GFD58344.1"/>
    <property type="molecule type" value="Genomic_DNA"/>
</dbReference>
<feature type="region of interest" description="Disordered" evidence="1">
    <location>
        <begin position="20"/>
        <end position="48"/>
    </location>
</feature>
<sequence length="85" mass="9263">AGGLCPRRHPRRDRLYPVARSARRPGRPGTRLLQFADDPRRGADPAGRAVARCRGDGARRCRAADQIFGGVRGHLLRPVADGGRL</sequence>
<protein>
    <submittedName>
        <fullName evidence="2">Uncharacterized protein</fullName>
    </submittedName>
</protein>
<feature type="non-terminal residue" evidence="2">
    <location>
        <position position="85"/>
    </location>
</feature>
<proteinExistence type="predicted"/>
<evidence type="ECO:0000256" key="1">
    <source>
        <dbReference type="SAM" id="MobiDB-lite"/>
    </source>
</evidence>
<reference evidence="2" key="1">
    <citation type="journal article" date="2019" name="Sci. Rep.">
        <title>Draft genome of Tanacetum cinerariifolium, the natural source of mosquito coil.</title>
        <authorList>
            <person name="Yamashiro T."/>
            <person name="Shiraishi A."/>
            <person name="Satake H."/>
            <person name="Nakayama K."/>
        </authorList>
    </citation>
    <scope>NUCLEOTIDE SEQUENCE</scope>
</reference>
<evidence type="ECO:0000313" key="2">
    <source>
        <dbReference type="EMBL" id="GFD58344.1"/>
    </source>
</evidence>
<dbReference type="AlphaFoldDB" id="A0A699XPF8"/>
<name>A0A699XPF8_TANCI</name>
<comment type="caution">
    <text evidence="2">The sequence shown here is derived from an EMBL/GenBank/DDBJ whole genome shotgun (WGS) entry which is preliminary data.</text>
</comment>
<organism evidence="2">
    <name type="scientific">Tanacetum cinerariifolium</name>
    <name type="common">Dalmatian daisy</name>
    <name type="synonym">Chrysanthemum cinerariifolium</name>
    <dbReference type="NCBI Taxonomy" id="118510"/>
    <lineage>
        <taxon>Eukaryota</taxon>
        <taxon>Viridiplantae</taxon>
        <taxon>Streptophyta</taxon>
        <taxon>Embryophyta</taxon>
        <taxon>Tracheophyta</taxon>
        <taxon>Spermatophyta</taxon>
        <taxon>Magnoliopsida</taxon>
        <taxon>eudicotyledons</taxon>
        <taxon>Gunneridae</taxon>
        <taxon>Pentapetalae</taxon>
        <taxon>asterids</taxon>
        <taxon>campanulids</taxon>
        <taxon>Asterales</taxon>
        <taxon>Asteraceae</taxon>
        <taxon>Asteroideae</taxon>
        <taxon>Anthemideae</taxon>
        <taxon>Anthemidinae</taxon>
        <taxon>Tanacetum</taxon>
    </lineage>
</organism>
<accession>A0A699XPF8</accession>
<gene>
    <name evidence="2" type="ORF">Tci_930313</name>
</gene>
<feature type="non-terminal residue" evidence="2">
    <location>
        <position position="1"/>
    </location>
</feature>